<organism evidence="2 3">
    <name type="scientific">Ectopseudomonas mendocina</name>
    <name type="common">Pseudomonas mendocina</name>
    <dbReference type="NCBI Taxonomy" id="300"/>
    <lineage>
        <taxon>Bacteria</taxon>
        <taxon>Pseudomonadati</taxon>
        <taxon>Pseudomonadota</taxon>
        <taxon>Gammaproteobacteria</taxon>
        <taxon>Pseudomonadales</taxon>
        <taxon>Pseudomonadaceae</taxon>
        <taxon>Ectopseudomonas</taxon>
    </lineage>
</organism>
<dbReference type="InterPro" id="IPR005094">
    <property type="entry name" value="Endonuclease_MobA/VirD2"/>
</dbReference>
<dbReference type="OrthoDB" id="1826980at2"/>
<gene>
    <name evidence="2" type="ORF">C7A17_01000</name>
</gene>
<protein>
    <recommendedName>
        <fullName evidence="1">MobA/VirD2-like nuclease domain-containing protein</fullName>
    </recommendedName>
</protein>
<evidence type="ECO:0000259" key="1">
    <source>
        <dbReference type="Pfam" id="PF03432"/>
    </source>
</evidence>
<evidence type="ECO:0000313" key="2">
    <source>
        <dbReference type="EMBL" id="AVO51399.1"/>
    </source>
</evidence>
<dbReference type="RefSeq" id="WP_106736255.1">
    <property type="nucleotide sequence ID" value="NZ_CP027657.1"/>
</dbReference>
<dbReference type="EMBL" id="CP027657">
    <property type="protein sequence ID" value="AVO51399.1"/>
    <property type="molecule type" value="Genomic_DNA"/>
</dbReference>
<dbReference type="Proteomes" id="UP000238327">
    <property type="component" value="Chromosome"/>
</dbReference>
<name>A0A2R3QI10_ECTME</name>
<evidence type="ECO:0000313" key="3">
    <source>
        <dbReference type="Proteomes" id="UP000238327"/>
    </source>
</evidence>
<accession>A0A2R3QI10</accession>
<feature type="domain" description="MobA/VirD2-like nuclease" evidence="1">
    <location>
        <begin position="23"/>
        <end position="117"/>
    </location>
</feature>
<proteinExistence type="predicted"/>
<reference evidence="2 3" key="1">
    <citation type="submission" date="2018-03" db="EMBL/GenBank/DDBJ databases">
        <title>Complete genome sequence and methylome analysis of Pseudomonas mendocina NEB 698.</title>
        <authorList>
            <person name="Morgan R.D."/>
        </authorList>
    </citation>
    <scope>NUCLEOTIDE SEQUENCE [LARGE SCALE GENOMIC DNA]</scope>
    <source>
        <strain evidence="2 3">NEB698</strain>
    </source>
</reference>
<sequence length="118" mass="13367">MILKGSQRGGAKQLARHLLNTAENEHVHVHELRGFMADDLEAAFQEAYAVSRGTRARQFLFSLSMNPPLQENVPTHTFEMAIEAVEQKLGLDGQPRAVVFHEKEGRRHAHVVWSRIDT</sequence>
<dbReference type="Pfam" id="PF03432">
    <property type="entry name" value="Relaxase"/>
    <property type="match status" value="1"/>
</dbReference>
<dbReference type="AlphaFoldDB" id="A0A2R3QI10"/>